<dbReference type="EMBL" id="JANARS010000006">
    <property type="protein sequence ID" value="MCP3423010.1"/>
    <property type="molecule type" value="Genomic_DNA"/>
</dbReference>
<dbReference type="PROSITE" id="PS51257">
    <property type="entry name" value="PROKAR_LIPOPROTEIN"/>
    <property type="match status" value="1"/>
</dbReference>
<organism evidence="3 4">
    <name type="scientific">Nocardioides pinisoli</name>
    <dbReference type="NCBI Taxonomy" id="2950279"/>
    <lineage>
        <taxon>Bacteria</taxon>
        <taxon>Bacillati</taxon>
        <taxon>Actinomycetota</taxon>
        <taxon>Actinomycetes</taxon>
        <taxon>Propionibacteriales</taxon>
        <taxon>Nocardioidaceae</taxon>
        <taxon>Nocardioides</taxon>
    </lineage>
</organism>
<reference evidence="3 4" key="1">
    <citation type="submission" date="2022-06" db="EMBL/GenBank/DDBJ databases">
        <authorList>
            <person name="So Y."/>
        </authorList>
    </citation>
    <scope>NUCLEOTIDE SEQUENCE [LARGE SCALE GENOMIC DNA]</scope>
    <source>
        <strain evidence="3 4">STR3</strain>
    </source>
</reference>
<dbReference type="RefSeq" id="WP_254182208.1">
    <property type="nucleotide sequence ID" value="NZ_JANARS010000006.1"/>
</dbReference>
<gene>
    <name evidence="3" type="ORF">NCI01_14495</name>
</gene>
<protein>
    <submittedName>
        <fullName evidence="3">Uncharacterized protein</fullName>
    </submittedName>
</protein>
<dbReference type="Proteomes" id="UP001204524">
    <property type="component" value="Unassembled WGS sequence"/>
</dbReference>
<proteinExistence type="predicted"/>
<comment type="caution">
    <text evidence="3">The sequence shown here is derived from an EMBL/GenBank/DDBJ whole genome shotgun (WGS) entry which is preliminary data.</text>
</comment>
<feature type="compositionally biased region" description="Low complexity" evidence="1">
    <location>
        <begin position="105"/>
        <end position="120"/>
    </location>
</feature>
<keyword evidence="2" id="KW-0732">Signal</keyword>
<feature type="chain" id="PRO_5045602441" evidence="2">
    <location>
        <begin position="27"/>
        <end position="256"/>
    </location>
</feature>
<feature type="compositionally biased region" description="Low complexity" evidence="1">
    <location>
        <begin position="20"/>
        <end position="43"/>
    </location>
</feature>
<keyword evidence="4" id="KW-1185">Reference proteome</keyword>
<sequence>MNTRPVRVAVIGVVAALLLGGCGADGAPPDAGPSVAGSSDAGSPGAGSPGAGERTKDRRDDRRARSADQGADETKGAEGAEDATPSPDAAPSTDADADGAEDGTADGSAPALEMPEAPAPTVDSLADLLPPSSTAPLVTTPLPRAASAQGRLLPGFPDALRPDRATRVQSSSVSPSGDRLQVGLVATSSRSPEQVLLAYRTRLARRGMAETATPPSVAGSRAAAFRRDGSVVTVTVTPRGSGTSLAVHASLRAERG</sequence>
<accession>A0ABT1KZ31</accession>
<evidence type="ECO:0000256" key="1">
    <source>
        <dbReference type="SAM" id="MobiDB-lite"/>
    </source>
</evidence>
<evidence type="ECO:0000256" key="2">
    <source>
        <dbReference type="SAM" id="SignalP"/>
    </source>
</evidence>
<feature type="compositionally biased region" description="Low complexity" evidence="1">
    <location>
        <begin position="82"/>
        <end position="94"/>
    </location>
</feature>
<feature type="signal peptide" evidence="2">
    <location>
        <begin position="1"/>
        <end position="26"/>
    </location>
</feature>
<evidence type="ECO:0000313" key="4">
    <source>
        <dbReference type="Proteomes" id="UP001204524"/>
    </source>
</evidence>
<evidence type="ECO:0000313" key="3">
    <source>
        <dbReference type="EMBL" id="MCP3423010.1"/>
    </source>
</evidence>
<feature type="region of interest" description="Disordered" evidence="1">
    <location>
        <begin position="20"/>
        <end position="179"/>
    </location>
</feature>
<name>A0ABT1KZ31_9ACTN</name>
<feature type="compositionally biased region" description="Acidic residues" evidence="1">
    <location>
        <begin position="95"/>
        <end position="104"/>
    </location>
</feature>
<feature type="compositionally biased region" description="Basic and acidic residues" evidence="1">
    <location>
        <begin position="53"/>
        <end position="78"/>
    </location>
</feature>